<dbReference type="InterPro" id="IPR036291">
    <property type="entry name" value="NAD(P)-bd_dom_sf"/>
</dbReference>
<dbReference type="Pfam" id="PF00106">
    <property type="entry name" value="adh_short"/>
    <property type="match status" value="1"/>
</dbReference>
<evidence type="ECO:0000256" key="3">
    <source>
        <dbReference type="RuleBase" id="RU000363"/>
    </source>
</evidence>
<comment type="similarity">
    <text evidence="1 3">Belongs to the short-chain dehydrogenases/reductases (SDR) family.</text>
</comment>
<evidence type="ECO:0000313" key="5">
    <source>
        <dbReference type="Proteomes" id="UP000295136"/>
    </source>
</evidence>
<dbReference type="Gene3D" id="3.40.50.720">
    <property type="entry name" value="NAD(P)-binding Rossmann-like Domain"/>
    <property type="match status" value="1"/>
</dbReference>
<dbReference type="CDD" id="cd05374">
    <property type="entry name" value="17beta-HSD-like_SDR_c"/>
    <property type="match status" value="1"/>
</dbReference>
<sequence length="281" mass="30319">MARTWFITGTSSGFGRLLTERLLARGDRVAATLRRPETLDDLRAAHGDLLWVARLDVTDAGQVRKVVDEAFAALGTIDVVVNNAGYGVFASVEEATDEQIRQVIATNLLGSMDVIRAALPHLRAQGHGRILQVSTAGGQTTYPNFGYYHASKWGIEGFCETVAREIEPFGIGLTIVEPGATPTGFGGALATAPIMAEYDRTPAGDTRRALADGTFRLDNDPEKIARAMIDLVDSREVPLRLPLGSDTYRDVRASLVARLAEHDAHREVALSVVRDDLVAPG</sequence>
<dbReference type="InterPro" id="IPR051911">
    <property type="entry name" value="SDR_oxidoreductase"/>
</dbReference>
<comment type="caution">
    <text evidence="4">The sequence shown here is derived from an EMBL/GenBank/DDBJ whole genome shotgun (WGS) entry which is preliminary data.</text>
</comment>
<evidence type="ECO:0000256" key="1">
    <source>
        <dbReference type="ARBA" id="ARBA00006484"/>
    </source>
</evidence>
<dbReference type="EMBL" id="SMLD01000205">
    <property type="protein sequence ID" value="TDE28640.1"/>
    <property type="molecule type" value="Genomic_DNA"/>
</dbReference>
<keyword evidence="5" id="KW-1185">Reference proteome</keyword>
<proteinExistence type="inferred from homology"/>
<dbReference type="Proteomes" id="UP000295136">
    <property type="component" value="Unassembled WGS sequence"/>
</dbReference>
<evidence type="ECO:0000256" key="2">
    <source>
        <dbReference type="ARBA" id="ARBA00023002"/>
    </source>
</evidence>
<dbReference type="PRINTS" id="PR00080">
    <property type="entry name" value="SDRFAMILY"/>
</dbReference>
<dbReference type="InterPro" id="IPR002347">
    <property type="entry name" value="SDR_fam"/>
</dbReference>
<dbReference type="AlphaFoldDB" id="A0A4R5E9X1"/>
<dbReference type="GO" id="GO:0016491">
    <property type="term" value="F:oxidoreductase activity"/>
    <property type="evidence" value="ECO:0007669"/>
    <property type="project" value="UniProtKB-KW"/>
</dbReference>
<organism evidence="4 5">
    <name type="scientific">Nonomuraea mesophila</name>
    <dbReference type="NCBI Taxonomy" id="2530382"/>
    <lineage>
        <taxon>Bacteria</taxon>
        <taxon>Bacillati</taxon>
        <taxon>Actinomycetota</taxon>
        <taxon>Actinomycetes</taxon>
        <taxon>Streptosporangiales</taxon>
        <taxon>Streptosporangiaceae</taxon>
        <taxon>Nonomuraea</taxon>
    </lineage>
</organism>
<name>A0A4R5E9X1_9ACTN</name>
<dbReference type="PANTHER" id="PTHR43976:SF16">
    <property type="entry name" value="SHORT-CHAIN DEHYDROGENASE_REDUCTASE FAMILY PROTEIN"/>
    <property type="match status" value="1"/>
</dbReference>
<protein>
    <submittedName>
        <fullName evidence="4">SDR family oxidoreductase</fullName>
    </submittedName>
</protein>
<evidence type="ECO:0000313" key="4">
    <source>
        <dbReference type="EMBL" id="TDE28640.1"/>
    </source>
</evidence>
<reference evidence="4 5" key="1">
    <citation type="submission" date="2019-03" db="EMBL/GenBank/DDBJ databases">
        <title>Draft genome sequences of novel Actinobacteria.</title>
        <authorList>
            <person name="Sahin N."/>
            <person name="Ay H."/>
            <person name="Saygin H."/>
        </authorList>
    </citation>
    <scope>NUCLEOTIDE SEQUENCE [LARGE SCALE GENOMIC DNA]</scope>
    <source>
        <strain evidence="4 5">6K102</strain>
    </source>
</reference>
<dbReference type="PANTHER" id="PTHR43976">
    <property type="entry name" value="SHORT CHAIN DEHYDROGENASE"/>
    <property type="match status" value="1"/>
</dbReference>
<dbReference type="PRINTS" id="PR00081">
    <property type="entry name" value="GDHRDH"/>
</dbReference>
<keyword evidence="2" id="KW-0560">Oxidoreductase</keyword>
<gene>
    <name evidence="4" type="ORF">E1295_42320</name>
</gene>
<dbReference type="SUPFAM" id="SSF51735">
    <property type="entry name" value="NAD(P)-binding Rossmann-fold domains"/>
    <property type="match status" value="1"/>
</dbReference>
<dbReference type="NCBIfam" id="NF005065">
    <property type="entry name" value="PRK06482.1"/>
    <property type="match status" value="1"/>
</dbReference>
<accession>A0A4R5E9X1</accession>
<dbReference type="RefSeq" id="WP_132640039.1">
    <property type="nucleotide sequence ID" value="NZ_SMLD01000205.1"/>
</dbReference>